<dbReference type="RefSeq" id="WP_378100779.1">
    <property type="nucleotide sequence ID" value="NZ_JBHSEP010000022.1"/>
</dbReference>
<feature type="domain" description="Enoyl reductase (ER)" evidence="7">
    <location>
        <begin position="21"/>
        <end position="357"/>
    </location>
</feature>
<dbReference type="PANTHER" id="PTHR43161">
    <property type="entry name" value="SORBITOL DEHYDROGENASE"/>
    <property type="match status" value="1"/>
</dbReference>
<dbReference type="EMBL" id="JBHSEP010000022">
    <property type="protein sequence ID" value="MFC4601104.1"/>
    <property type="molecule type" value="Genomic_DNA"/>
</dbReference>
<dbReference type="PANTHER" id="PTHR43161:SF9">
    <property type="entry name" value="SORBITOL DEHYDROGENASE"/>
    <property type="match status" value="1"/>
</dbReference>
<keyword evidence="5" id="KW-0560">Oxidoreductase</keyword>
<dbReference type="Pfam" id="PF00107">
    <property type="entry name" value="ADH_zinc_N"/>
    <property type="match status" value="1"/>
</dbReference>
<evidence type="ECO:0000313" key="9">
    <source>
        <dbReference type="Proteomes" id="UP001596028"/>
    </source>
</evidence>
<keyword evidence="4 6" id="KW-0862">Zinc</keyword>
<organism evidence="8 9">
    <name type="scientific">Cohnella hongkongensis</name>
    <dbReference type="NCBI Taxonomy" id="178337"/>
    <lineage>
        <taxon>Bacteria</taxon>
        <taxon>Bacillati</taxon>
        <taxon>Bacillota</taxon>
        <taxon>Bacilli</taxon>
        <taxon>Bacillales</taxon>
        <taxon>Paenibacillaceae</taxon>
        <taxon>Cohnella</taxon>
    </lineage>
</organism>
<sequence>MTNANGSRAIPVVPREMAAAVLLRPFEVRLERRPTPDPQEDEVLIQVKAVGVCGSDVHYYEHGKIGRYVVDRPLVLGHECSGVVAAVGAAVTRFAPGDRVAVEPGIACGRCGSCKSGKYNLCPDVRFLATPPIDGAFAQFVAIREDFVFPIPEGLSFERAAMNEPFSVGLHAVRRAGVRTGDTVAIMGMGPVGLLTVVAAKACGAAQVFVSDVEPLRLEAALKLGADLAVHAGREDAAAAIRGATGGEGADVAIETAGNSQALRSALLATKRGGVAAVVGLPPEGRAELSISDLVDNEIDVRGVFRYANTYPLGLSLLASSAKNVEALFTDAYPLEETAAALERARTNKSGSLKVLVYPNGMADHKFEV</sequence>
<dbReference type="InterPro" id="IPR045306">
    <property type="entry name" value="SDH-like"/>
</dbReference>
<keyword evidence="3 6" id="KW-0479">Metal-binding</keyword>
<name>A0ABV9FLN0_9BACL</name>
<evidence type="ECO:0000256" key="6">
    <source>
        <dbReference type="RuleBase" id="RU361277"/>
    </source>
</evidence>
<dbReference type="Gene3D" id="3.90.180.10">
    <property type="entry name" value="Medium-chain alcohol dehydrogenases, catalytic domain"/>
    <property type="match status" value="1"/>
</dbReference>
<dbReference type="InterPro" id="IPR013154">
    <property type="entry name" value="ADH-like_N"/>
</dbReference>
<evidence type="ECO:0000259" key="7">
    <source>
        <dbReference type="SMART" id="SM00829"/>
    </source>
</evidence>
<dbReference type="Pfam" id="PF08240">
    <property type="entry name" value="ADH_N"/>
    <property type="match status" value="1"/>
</dbReference>
<keyword evidence="9" id="KW-1185">Reference proteome</keyword>
<comment type="similarity">
    <text evidence="2 6">Belongs to the zinc-containing alcohol dehydrogenase family.</text>
</comment>
<dbReference type="InterPro" id="IPR020843">
    <property type="entry name" value="ER"/>
</dbReference>
<comment type="cofactor">
    <cofactor evidence="1 6">
        <name>Zn(2+)</name>
        <dbReference type="ChEBI" id="CHEBI:29105"/>
    </cofactor>
</comment>
<dbReference type="InterPro" id="IPR011032">
    <property type="entry name" value="GroES-like_sf"/>
</dbReference>
<proteinExistence type="inferred from homology"/>
<comment type="caution">
    <text evidence="8">The sequence shown here is derived from an EMBL/GenBank/DDBJ whole genome shotgun (WGS) entry which is preliminary data.</text>
</comment>
<dbReference type="PROSITE" id="PS00059">
    <property type="entry name" value="ADH_ZINC"/>
    <property type="match status" value="1"/>
</dbReference>
<dbReference type="SUPFAM" id="SSF51735">
    <property type="entry name" value="NAD(P)-binding Rossmann-fold domains"/>
    <property type="match status" value="1"/>
</dbReference>
<evidence type="ECO:0000256" key="5">
    <source>
        <dbReference type="ARBA" id="ARBA00023002"/>
    </source>
</evidence>
<dbReference type="Proteomes" id="UP001596028">
    <property type="component" value="Unassembled WGS sequence"/>
</dbReference>
<evidence type="ECO:0000313" key="8">
    <source>
        <dbReference type="EMBL" id="MFC4601104.1"/>
    </source>
</evidence>
<dbReference type="InterPro" id="IPR036291">
    <property type="entry name" value="NAD(P)-bd_dom_sf"/>
</dbReference>
<evidence type="ECO:0000256" key="1">
    <source>
        <dbReference type="ARBA" id="ARBA00001947"/>
    </source>
</evidence>
<protein>
    <submittedName>
        <fullName evidence="8">NAD(P)-dependent alcohol dehydrogenase</fullName>
    </submittedName>
</protein>
<dbReference type="SMART" id="SM00829">
    <property type="entry name" value="PKS_ER"/>
    <property type="match status" value="1"/>
</dbReference>
<evidence type="ECO:0000256" key="2">
    <source>
        <dbReference type="ARBA" id="ARBA00008072"/>
    </source>
</evidence>
<reference evidence="9" key="1">
    <citation type="journal article" date="2019" name="Int. J. Syst. Evol. Microbiol.">
        <title>The Global Catalogue of Microorganisms (GCM) 10K type strain sequencing project: providing services to taxonomists for standard genome sequencing and annotation.</title>
        <authorList>
            <consortium name="The Broad Institute Genomics Platform"/>
            <consortium name="The Broad Institute Genome Sequencing Center for Infectious Disease"/>
            <person name="Wu L."/>
            <person name="Ma J."/>
        </authorList>
    </citation>
    <scope>NUCLEOTIDE SEQUENCE [LARGE SCALE GENOMIC DNA]</scope>
    <source>
        <strain evidence="9">CCUG 49571</strain>
    </source>
</reference>
<gene>
    <name evidence="8" type="ORF">ACFO3S_22875</name>
</gene>
<dbReference type="SUPFAM" id="SSF50129">
    <property type="entry name" value="GroES-like"/>
    <property type="match status" value="1"/>
</dbReference>
<evidence type="ECO:0000256" key="3">
    <source>
        <dbReference type="ARBA" id="ARBA00022723"/>
    </source>
</evidence>
<dbReference type="InterPro" id="IPR013149">
    <property type="entry name" value="ADH-like_C"/>
</dbReference>
<dbReference type="Gene3D" id="3.40.50.720">
    <property type="entry name" value="NAD(P)-binding Rossmann-like Domain"/>
    <property type="match status" value="1"/>
</dbReference>
<accession>A0ABV9FLN0</accession>
<dbReference type="CDD" id="cd05285">
    <property type="entry name" value="sorbitol_DH"/>
    <property type="match status" value="1"/>
</dbReference>
<evidence type="ECO:0000256" key="4">
    <source>
        <dbReference type="ARBA" id="ARBA00022833"/>
    </source>
</evidence>
<dbReference type="InterPro" id="IPR002328">
    <property type="entry name" value="ADH_Zn_CS"/>
</dbReference>